<protein>
    <recommendedName>
        <fullName evidence="2">C2H2-type domain-containing protein</fullName>
    </recommendedName>
</protein>
<feature type="domain" description="C2H2-type" evidence="2">
    <location>
        <begin position="32"/>
        <end position="62"/>
    </location>
</feature>
<accession>A0AA39F437</accession>
<dbReference type="PROSITE" id="PS00028">
    <property type="entry name" value="ZINC_FINGER_C2H2_1"/>
    <property type="match status" value="1"/>
</dbReference>
<dbReference type="PROSITE" id="PS50157">
    <property type="entry name" value="ZINC_FINGER_C2H2_2"/>
    <property type="match status" value="1"/>
</dbReference>
<dbReference type="Pfam" id="PF26218">
    <property type="entry name" value="zf_C2H2_ZNF292"/>
    <property type="match status" value="1"/>
</dbReference>
<proteinExistence type="predicted"/>
<keyword evidence="4" id="KW-1185">Reference proteome</keyword>
<keyword evidence="1" id="KW-0479">Metal-binding</keyword>
<dbReference type="SMART" id="SM00355">
    <property type="entry name" value="ZnF_C2H2"/>
    <property type="match status" value="2"/>
</dbReference>
<evidence type="ECO:0000313" key="3">
    <source>
        <dbReference type="EMBL" id="KAK0162584.1"/>
    </source>
</evidence>
<evidence type="ECO:0000313" key="4">
    <source>
        <dbReference type="Proteomes" id="UP001168972"/>
    </source>
</evidence>
<dbReference type="InterPro" id="IPR013087">
    <property type="entry name" value="Znf_C2H2_type"/>
</dbReference>
<keyword evidence="1" id="KW-0862">Zinc</keyword>
<dbReference type="InterPro" id="IPR058902">
    <property type="entry name" value="zf_C2H2_ZNF292/Rlf"/>
</dbReference>
<reference evidence="3" key="1">
    <citation type="journal article" date="2023" name="bioRxiv">
        <title>Scaffold-level genome assemblies of two parasitoid biocontrol wasps reveal the parthenogenesis mechanism and an associated novel virus.</title>
        <authorList>
            <person name="Inwood S."/>
            <person name="Skelly J."/>
            <person name="Guhlin J."/>
            <person name="Harrop T."/>
            <person name="Goldson S."/>
            <person name="Dearden P."/>
        </authorList>
    </citation>
    <scope>NUCLEOTIDE SEQUENCE</scope>
    <source>
        <strain evidence="3">Lincoln</strain>
        <tissue evidence="3">Whole body</tissue>
    </source>
</reference>
<sequence>MLARCANCSQILCITQMKNHMELVHNECNTQYGCPENGCERVYGSTNSLRKHHKTNHTKMTSSQITQKVFEVEAIHIVSDTIKLNSNDMHKVALKIAIASYADANSSRKQAEYIINKIDEVVNNECFESIKGIIDMNIVNALAKQELKKIS</sequence>
<reference evidence="3" key="2">
    <citation type="submission" date="2023-03" db="EMBL/GenBank/DDBJ databases">
        <authorList>
            <person name="Inwood S.N."/>
            <person name="Skelly J.G."/>
            <person name="Guhlin J."/>
            <person name="Harrop T.W.R."/>
            <person name="Goldson S.G."/>
            <person name="Dearden P.K."/>
        </authorList>
    </citation>
    <scope>NUCLEOTIDE SEQUENCE</scope>
    <source>
        <strain evidence="3">Lincoln</strain>
        <tissue evidence="3">Whole body</tissue>
    </source>
</reference>
<dbReference type="GO" id="GO:0008270">
    <property type="term" value="F:zinc ion binding"/>
    <property type="evidence" value="ECO:0007669"/>
    <property type="project" value="UniProtKB-KW"/>
</dbReference>
<name>A0AA39F437_MICHY</name>
<dbReference type="AlphaFoldDB" id="A0AA39F437"/>
<dbReference type="EMBL" id="JAQQBR010001833">
    <property type="protein sequence ID" value="KAK0162584.1"/>
    <property type="molecule type" value="Genomic_DNA"/>
</dbReference>
<comment type="caution">
    <text evidence="3">The sequence shown here is derived from an EMBL/GenBank/DDBJ whole genome shotgun (WGS) entry which is preliminary data.</text>
</comment>
<evidence type="ECO:0000256" key="1">
    <source>
        <dbReference type="PROSITE-ProRule" id="PRU00042"/>
    </source>
</evidence>
<keyword evidence="1" id="KW-0863">Zinc-finger</keyword>
<evidence type="ECO:0000259" key="2">
    <source>
        <dbReference type="PROSITE" id="PS50157"/>
    </source>
</evidence>
<gene>
    <name evidence="3" type="ORF">PV327_006351</name>
</gene>
<organism evidence="3 4">
    <name type="scientific">Microctonus hyperodae</name>
    <name type="common">Parasitoid wasp</name>
    <dbReference type="NCBI Taxonomy" id="165561"/>
    <lineage>
        <taxon>Eukaryota</taxon>
        <taxon>Metazoa</taxon>
        <taxon>Ecdysozoa</taxon>
        <taxon>Arthropoda</taxon>
        <taxon>Hexapoda</taxon>
        <taxon>Insecta</taxon>
        <taxon>Pterygota</taxon>
        <taxon>Neoptera</taxon>
        <taxon>Endopterygota</taxon>
        <taxon>Hymenoptera</taxon>
        <taxon>Apocrita</taxon>
        <taxon>Ichneumonoidea</taxon>
        <taxon>Braconidae</taxon>
        <taxon>Euphorinae</taxon>
        <taxon>Microctonus</taxon>
    </lineage>
</organism>
<dbReference type="Proteomes" id="UP001168972">
    <property type="component" value="Unassembled WGS sequence"/>
</dbReference>